<organism evidence="3 4">
    <name type="scientific">Blattamonas nauphoetae</name>
    <dbReference type="NCBI Taxonomy" id="2049346"/>
    <lineage>
        <taxon>Eukaryota</taxon>
        <taxon>Metamonada</taxon>
        <taxon>Preaxostyla</taxon>
        <taxon>Oxymonadida</taxon>
        <taxon>Blattamonas</taxon>
    </lineage>
</organism>
<feature type="compositionally biased region" description="Basic and acidic residues" evidence="2">
    <location>
        <begin position="30"/>
        <end position="46"/>
    </location>
</feature>
<keyword evidence="1" id="KW-0175">Coiled coil</keyword>
<feature type="region of interest" description="Disordered" evidence="2">
    <location>
        <begin position="203"/>
        <end position="226"/>
    </location>
</feature>
<evidence type="ECO:0000256" key="1">
    <source>
        <dbReference type="SAM" id="Coils"/>
    </source>
</evidence>
<evidence type="ECO:0000313" key="4">
    <source>
        <dbReference type="Proteomes" id="UP001281761"/>
    </source>
</evidence>
<comment type="caution">
    <text evidence="3">The sequence shown here is derived from an EMBL/GenBank/DDBJ whole genome shotgun (WGS) entry which is preliminary data.</text>
</comment>
<sequence length="561" mass="63426">MLSDLGSSSSSVQQSPTSSSNPPSSTPNEWLEKVESLKTESDENKVRQSQEMVNACLEDCGHKKGTVQKLMEARILPILALELRSTESREVRVGFQVLFDTILLVISENGSIPLSKHFPSLLALSKDKDSRIAEPVIETIGLISHNLSSRGEVDEFLRSGILEWLVEAVRTHPDGQVRQAIVVGQGEIGFGLKKAVVREKRGDEGWKKEEKKGEKEGAASGVEGRGRREGRAGRWLLGGSVSRADLLSLESESWVVEDSGAMDLASRCRRGVRMAGQALIGVLRGWETKPADQKWNNKKNEGPREEETVKEREWESDVGVLEAAGSVCGLIFPEVYSERRNEKEDRISVSGEDLEVMKRQLAQASTSASQIKQLQLELEEEKRQRATEAQTIQNERKELEAEKEKLKKEAESLNTLQAQLQELRLTVERERKPQLLPPGPTVDQFLPSPRPPQMWILPNLTQNRPQAQQNQPAQRIKRLTDLELEEHGYLCPLTLKVIQHAAYVGNVKNKWYEKEDIVKFVRQNKMNPETFDICDETDIVDDPEHQKRIDEYFEAYPDQRK</sequence>
<evidence type="ECO:0000313" key="3">
    <source>
        <dbReference type="EMBL" id="KAK2949856.1"/>
    </source>
</evidence>
<evidence type="ECO:0000256" key="2">
    <source>
        <dbReference type="SAM" id="MobiDB-lite"/>
    </source>
</evidence>
<dbReference type="EMBL" id="JARBJD010000148">
    <property type="protein sequence ID" value="KAK2949856.1"/>
    <property type="molecule type" value="Genomic_DNA"/>
</dbReference>
<gene>
    <name evidence="3" type="ORF">BLNAU_15251</name>
</gene>
<dbReference type="InterPro" id="IPR011989">
    <property type="entry name" value="ARM-like"/>
</dbReference>
<dbReference type="Proteomes" id="UP001281761">
    <property type="component" value="Unassembled WGS sequence"/>
</dbReference>
<protein>
    <recommendedName>
        <fullName evidence="5">U-box domain-containing protein</fullName>
    </recommendedName>
</protein>
<dbReference type="Gene3D" id="1.25.10.10">
    <property type="entry name" value="Leucine-rich Repeat Variant"/>
    <property type="match status" value="1"/>
</dbReference>
<evidence type="ECO:0008006" key="5">
    <source>
        <dbReference type="Google" id="ProtNLM"/>
    </source>
</evidence>
<accession>A0ABQ9XHU9</accession>
<dbReference type="SUPFAM" id="SSF48371">
    <property type="entry name" value="ARM repeat"/>
    <property type="match status" value="1"/>
</dbReference>
<name>A0ABQ9XHU9_9EUKA</name>
<proteinExistence type="predicted"/>
<feature type="region of interest" description="Disordered" evidence="2">
    <location>
        <begin position="1"/>
        <end position="46"/>
    </location>
</feature>
<feature type="coiled-coil region" evidence="1">
    <location>
        <begin position="364"/>
        <end position="426"/>
    </location>
</feature>
<feature type="compositionally biased region" description="Basic and acidic residues" evidence="2">
    <location>
        <begin position="203"/>
        <end position="217"/>
    </location>
</feature>
<feature type="compositionally biased region" description="Low complexity" evidence="2">
    <location>
        <begin position="7"/>
        <end position="28"/>
    </location>
</feature>
<keyword evidence="4" id="KW-1185">Reference proteome</keyword>
<dbReference type="InterPro" id="IPR016024">
    <property type="entry name" value="ARM-type_fold"/>
</dbReference>
<reference evidence="3 4" key="1">
    <citation type="journal article" date="2022" name="bioRxiv">
        <title>Genomics of Preaxostyla Flagellates Illuminates Evolutionary Transitions and the Path Towards Mitochondrial Loss.</title>
        <authorList>
            <person name="Novak L.V.F."/>
            <person name="Treitli S.C."/>
            <person name="Pyrih J."/>
            <person name="Halakuc P."/>
            <person name="Pipaliya S.V."/>
            <person name="Vacek V."/>
            <person name="Brzon O."/>
            <person name="Soukal P."/>
            <person name="Eme L."/>
            <person name="Dacks J.B."/>
            <person name="Karnkowska A."/>
            <person name="Elias M."/>
            <person name="Hampl V."/>
        </authorList>
    </citation>
    <scope>NUCLEOTIDE SEQUENCE [LARGE SCALE GENOMIC DNA]</scope>
    <source>
        <strain evidence="3">NAU3</strain>
        <tissue evidence="3">Gut</tissue>
    </source>
</reference>